<feature type="non-terminal residue" evidence="2">
    <location>
        <position position="1"/>
    </location>
</feature>
<dbReference type="PANTHER" id="PTHR22891">
    <property type="entry name" value="EUKARYOTIC TRANSLATION INITIATION FACTOR 2C"/>
    <property type="match status" value="1"/>
</dbReference>
<dbReference type="Pfam" id="PF02171">
    <property type="entry name" value="Piwi"/>
    <property type="match status" value="1"/>
</dbReference>
<dbReference type="Gene3D" id="2.170.260.10">
    <property type="entry name" value="paz domain"/>
    <property type="match status" value="1"/>
</dbReference>
<dbReference type="Gene3D" id="3.40.50.2300">
    <property type="match status" value="1"/>
</dbReference>
<accession>A0ABR1XYW5</accession>
<sequence>SPENIHTNHFQVTLPKTLHRYTIGLTKVCSAWSQGARKRLIEAFFDDVLHFGGQESKFATDYLLNIVSWEELEFSSIDMGLNEEAVDSIRPSTANDRLVLTRKVQFGRNQELVAIYSHGLVDLNSLKDYVQGQPGRQDHDNSIACQSLNIIISKATRATINSVHETFQLGSNRLFIKSRWHPLDKASVSGVGEDSENLVVCHHGLSFVVKPAMGDVLLNVNSATSAFFHPRLVSDFILHHDGTPGFRRLLQGVRVYVNFQRGQKATNKEDYSSRVKTITGFGKALHEETFEKDGKTVSVYDHLVGQYPHQQINRESLSVNLGGKDKAVWYAPEMLRILPYQPYRAKLSPAQTTNMISQACKKPPAKISDILGDGLRTIGLRVSNVPGQGVPNVYGQSSLQIDQHMLTVPSRCVPQPSLVFGGNRTTPVAQGGWKFPKGVNFFSTKNLVPNGFHYLYGSSTFPPSKTAQIIREIHNQFVSVLRQLGIRGSKGPISFSFTAMQGFGDGHFVQGLNEATKQSASLVILLLTQQSTPAYSLFKDKADKRGLQSICFAKYISEYLNDEPWKSLGYFKNVAMKVNLKLGNTNNSVQGGFGTVEGKSMDWDSVMVFGADVTHPSATSSPGTPSIAAVVGSVNGNFGRFPGSMRWQQPDTNTDSPQIIDDIESMVKERLEDYMAEHKGFLPKSIVYYRDGVSEAQRLEVRNREVTAIKAAYLAIARGKGQKTDVPVTAVIVTKRHGTRFFPTKDALRKAGKTYRDNILPGTVVDSCVTSPYYFDFFLASHAGIQGTSKPAHYFVVENGLKFNATELQDFTQRICTIYVRATMTVSYASPAYYADRLCERGRIYLREFYDGFIPADLNQDDFRTKLNNAWNRKENYWHKNLSGTMFWM</sequence>
<evidence type="ECO:0000313" key="2">
    <source>
        <dbReference type="EMBL" id="KAK8173512.1"/>
    </source>
</evidence>
<gene>
    <name evidence="2" type="ORF">IWX90DRAFT_499468</name>
</gene>
<dbReference type="InterPro" id="IPR036085">
    <property type="entry name" value="PAZ_dom_sf"/>
</dbReference>
<evidence type="ECO:0000313" key="3">
    <source>
        <dbReference type="Proteomes" id="UP001456524"/>
    </source>
</evidence>
<reference evidence="2 3" key="1">
    <citation type="journal article" date="2022" name="G3 (Bethesda)">
        <title>Enemy or ally: a genomic approach to elucidate the lifestyle of Phyllosticta citrichinaensis.</title>
        <authorList>
            <person name="Buijs V.A."/>
            <person name="Groenewald J.Z."/>
            <person name="Haridas S."/>
            <person name="LaButti K.M."/>
            <person name="Lipzen A."/>
            <person name="Martin F.M."/>
            <person name="Barry K."/>
            <person name="Grigoriev I.V."/>
            <person name="Crous P.W."/>
            <person name="Seidl M.F."/>
        </authorList>
    </citation>
    <scope>NUCLEOTIDE SEQUENCE [LARGE SCALE GENOMIC DNA]</scope>
    <source>
        <strain evidence="2 3">CBS 129764</strain>
    </source>
</reference>
<comment type="caution">
    <text evidence="2">The sequence shown here is derived from an EMBL/GenBank/DDBJ whole genome shotgun (WGS) entry which is preliminary data.</text>
</comment>
<keyword evidence="3" id="KW-1185">Reference proteome</keyword>
<dbReference type="SUPFAM" id="SSF101690">
    <property type="entry name" value="PAZ domain"/>
    <property type="match status" value="1"/>
</dbReference>
<dbReference type="SMART" id="SM00950">
    <property type="entry name" value="Piwi"/>
    <property type="match status" value="1"/>
</dbReference>
<dbReference type="SUPFAM" id="SSF53098">
    <property type="entry name" value="Ribonuclease H-like"/>
    <property type="match status" value="1"/>
</dbReference>
<proteinExistence type="predicted"/>
<evidence type="ECO:0000259" key="1">
    <source>
        <dbReference type="PROSITE" id="PS50822"/>
    </source>
</evidence>
<dbReference type="Gene3D" id="3.30.420.10">
    <property type="entry name" value="Ribonuclease H-like superfamily/Ribonuclease H"/>
    <property type="match status" value="1"/>
</dbReference>
<dbReference type="InterPro" id="IPR003165">
    <property type="entry name" value="Piwi"/>
</dbReference>
<dbReference type="EMBL" id="JBBWUH010000003">
    <property type="protein sequence ID" value="KAK8173512.1"/>
    <property type="molecule type" value="Genomic_DNA"/>
</dbReference>
<dbReference type="PROSITE" id="PS50822">
    <property type="entry name" value="PIWI"/>
    <property type="match status" value="1"/>
</dbReference>
<dbReference type="Pfam" id="PF16486">
    <property type="entry name" value="ArgoN"/>
    <property type="match status" value="1"/>
</dbReference>
<dbReference type="InterPro" id="IPR036397">
    <property type="entry name" value="RNaseH_sf"/>
</dbReference>
<dbReference type="InterPro" id="IPR032474">
    <property type="entry name" value="Argonaute_N"/>
</dbReference>
<organism evidence="2 3">
    <name type="scientific">Phyllosticta citrichinensis</name>
    <dbReference type="NCBI Taxonomy" id="1130410"/>
    <lineage>
        <taxon>Eukaryota</taxon>
        <taxon>Fungi</taxon>
        <taxon>Dikarya</taxon>
        <taxon>Ascomycota</taxon>
        <taxon>Pezizomycotina</taxon>
        <taxon>Dothideomycetes</taxon>
        <taxon>Dothideomycetes incertae sedis</taxon>
        <taxon>Botryosphaeriales</taxon>
        <taxon>Phyllostictaceae</taxon>
        <taxon>Phyllosticta</taxon>
    </lineage>
</organism>
<protein>
    <submittedName>
        <fullName evidence="2">Ribonuclease H-like domain-containing protein</fullName>
    </submittedName>
</protein>
<dbReference type="Proteomes" id="UP001456524">
    <property type="component" value="Unassembled WGS sequence"/>
</dbReference>
<feature type="domain" description="Piwi" evidence="1">
    <location>
        <begin position="522"/>
        <end position="847"/>
    </location>
</feature>
<dbReference type="InterPro" id="IPR012337">
    <property type="entry name" value="RNaseH-like_sf"/>
</dbReference>
<name>A0ABR1XYW5_9PEZI</name>